<sequence>MRVTHCDRRASVFVMGELEPFGGWLQVSFRVWLTADTVEWGPYIHPVYRQEVVFKVYEVKFSPIPDENMWPEWYETQLRPNPAMRRKATGKLVSTRFRNEMDGGERQEKRCGLYRQIGHT</sequence>
<gene>
    <name evidence="1" type="ORF">Ahy_A03g014037</name>
</gene>
<reference evidence="1 2" key="1">
    <citation type="submission" date="2019-01" db="EMBL/GenBank/DDBJ databases">
        <title>Sequencing of cultivated peanut Arachis hypogaea provides insights into genome evolution and oil improvement.</title>
        <authorList>
            <person name="Chen X."/>
        </authorList>
    </citation>
    <scope>NUCLEOTIDE SEQUENCE [LARGE SCALE GENOMIC DNA]</scope>
    <source>
        <strain evidence="2">cv. Fuhuasheng</strain>
        <tissue evidence="1">Leaves</tissue>
    </source>
</reference>
<organism evidence="1 2">
    <name type="scientific">Arachis hypogaea</name>
    <name type="common">Peanut</name>
    <dbReference type="NCBI Taxonomy" id="3818"/>
    <lineage>
        <taxon>Eukaryota</taxon>
        <taxon>Viridiplantae</taxon>
        <taxon>Streptophyta</taxon>
        <taxon>Embryophyta</taxon>
        <taxon>Tracheophyta</taxon>
        <taxon>Spermatophyta</taxon>
        <taxon>Magnoliopsida</taxon>
        <taxon>eudicotyledons</taxon>
        <taxon>Gunneridae</taxon>
        <taxon>Pentapetalae</taxon>
        <taxon>rosids</taxon>
        <taxon>fabids</taxon>
        <taxon>Fabales</taxon>
        <taxon>Fabaceae</taxon>
        <taxon>Papilionoideae</taxon>
        <taxon>50 kb inversion clade</taxon>
        <taxon>dalbergioids sensu lato</taxon>
        <taxon>Dalbergieae</taxon>
        <taxon>Pterocarpus clade</taxon>
        <taxon>Arachis</taxon>
    </lineage>
</organism>
<name>A0A445DWU5_ARAHY</name>
<evidence type="ECO:0000313" key="1">
    <source>
        <dbReference type="EMBL" id="RYR67660.1"/>
    </source>
</evidence>
<dbReference type="Proteomes" id="UP000289738">
    <property type="component" value="Chromosome A03"/>
</dbReference>
<evidence type="ECO:0000313" key="2">
    <source>
        <dbReference type="Proteomes" id="UP000289738"/>
    </source>
</evidence>
<evidence type="ECO:0008006" key="3">
    <source>
        <dbReference type="Google" id="ProtNLM"/>
    </source>
</evidence>
<keyword evidence="2" id="KW-1185">Reference proteome</keyword>
<accession>A0A445DWU5</accession>
<proteinExistence type="predicted"/>
<protein>
    <recommendedName>
        <fullName evidence="3">Aminotransferase-like plant mobile domain-containing protein</fullName>
    </recommendedName>
</protein>
<dbReference type="EMBL" id="SDMP01000003">
    <property type="protein sequence ID" value="RYR67660.1"/>
    <property type="molecule type" value="Genomic_DNA"/>
</dbReference>
<dbReference type="AlphaFoldDB" id="A0A445DWU5"/>
<comment type="caution">
    <text evidence="1">The sequence shown here is derived from an EMBL/GenBank/DDBJ whole genome shotgun (WGS) entry which is preliminary data.</text>
</comment>